<evidence type="ECO:0000313" key="2">
    <source>
        <dbReference type="EMBL" id="QHJ13496.1"/>
    </source>
</evidence>
<dbReference type="KEGG" id="pmes:FX988_03757"/>
<dbReference type="RefSeq" id="WP_160181578.1">
    <property type="nucleotide sequence ID" value="NZ_CP047656.1"/>
</dbReference>
<dbReference type="OrthoDB" id="9795854at2"/>
<dbReference type="Pfam" id="PF04246">
    <property type="entry name" value="RseC_MucC"/>
    <property type="match status" value="1"/>
</dbReference>
<sequence>MIEEIGTVIEVQKRQNGQFIRIATEVKSTCGSCHAKDNCGTGVIARALANKRDALWLPCEENVEVGQDVKLGIAESMLLRASLLVYMLPLITMLIVATVTTLLLSNYAVEGEGWVILSSLLAAFLSFLGVKRYIAGHSREQFEPHLLAVLPSLKTQVDCIDVNIIQP</sequence>
<keyword evidence="3" id="KW-1185">Reference proteome</keyword>
<proteinExistence type="predicted"/>
<keyword evidence="1" id="KW-0472">Membrane</keyword>
<protein>
    <submittedName>
        <fullName evidence="2">Protein RseC</fullName>
    </submittedName>
</protein>
<dbReference type="AlphaFoldDB" id="A0A857JPU7"/>
<dbReference type="PANTHER" id="PTHR35867">
    <property type="entry name" value="PROTEIN RSEC"/>
    <property type="match status" value="1"/>
</dbReference>
<gene>
    <name evidence="2" type="ORF">FX988_03757</name>
</gene>
<feature type="transmembrane region" description="Helical" evidence="1">
    <location>
        <begin position="83"/>
        <end position="107"/>
    </location>
</feature>
<dbReference type="Proteomes" id="UP000464524">
    <property type="component" value="Chromosome"/>
</dbReference>
<keyword evidence="1" id="KW-1133">Transmembrane helix</keyword>
<dbReference type="InterPro" id="IPR026268">
    <property type="entry name" value="RseC"/>
</dbReference>
<dbReference type="PANTHER" id="PTHR35867:SF1">
    <property type="entry name" value="PROTEIN RSEC"/>
    <property type="match status" value="1"/>
</dbReference>
<feature type="transmembrane region" description="Helical" evidence="1">
    <location>
        <begin position="113"/>
        <end position="130"/>
    </location>
</feature>
<dbReference type="InterPro" id="IPR007359">
    <property type="entry name" value="SigmaE_reg_RseC_MucC"/>
</dbReference>
<evidence type="ECO:0000313" key="3">
    <source>
        <dbReference type="Proteomes" id="UP000464524"/>
    </source>
</evidence>
<name>A0A857JPU7_9ALTE</name>
<evidence type="ECO:0000256" key="1">
    <source>
        <dbReference type="SAM" id="Phobius"/>
    </source>
</evidence>
<dbReference type="EMBL" id="CP047656">
    <property type="protein sequence ID" value="QHJ13496.1"/>
    <property type="molecule type" value="Genomic_DNA"/>
</dbReference>
<accession>A0A857JPU7</accession>
<dbReference type="PIRSF" id="PIRSF004923">
    <property type="entry name" value="RseC"/>
    <property type="match status" value="1"/>
</dbReference>
<keyword evidence="1" id="KW-0812">Transmembrane</keyword>
<reference evidence="2 3" key="1">
    <citation type="submission" date="2019-12" db="EMBL/GenBank/DDBJ databases">
        <title>Genome sequencing and assembly of endphytes of Porphyra tenera.</title>
        <authorList>
            <person name="Park J.M."/>
            <person name="Shin R."/>
            <person name="Jo S.H."/>
        </authorList>
    </citation>
    <scope>NUCLEOTIDE SEQUENCE [LARGE SCALE GENOMIC DNA]</scope>
    <source>
        <strain evidence="2 3">GPM4</strain>
    </source>
</reference>
<organism evidence="2 3">
    <name type="scientific">Paraglaciecola mesophila</name>
    <dbReference type="NCBI Taxonomy" id="197222"/>
    <lineage>
        <taxon>Bacteria</taxon>
        <taxon>Pseudomonadati</taxon>
        <taxon>Pseudomonadota</taxon>
        <taxon>Gammaproteobacteria</taxon>
        <taxon>Alteromonadales</taxon>
        <taxon>Alteromonadaceae</taxon>
        <taxon>Paraglaciecola</taxon>
    </lineage>
</organism>